<dbReference type="SUPFAM" id="SSF56349">
    <property type="entry name" value="DNA breaking-rejoining enzymes"/>
    <property type="match status" value="1"/>
</dbReference>
<dbReference type="InterPro" id="IPR013762">
    <property type="entry name" value="Integrase-like_cat_sf"/>
</dbReference>
<dbReference type="GO" id="GO:0003677">
    <property type="term" value="F:DNA binding"/>
    <property type="evidence" value="ECO:0007669"/>
    <property type="project" value="InterPro"/>
</dbReference>
<feature type="non-terminal residue" evidence="2">
    <location>
        <position position="1"/>
    </location>
</feature>
<reference evidence="2" key="1">
    <citation type="journal article" date="2014" name="Front. Microbiol.">
        <title>High frequency of phylogenetically diverse reductive dehalogenase-homologous genes in deep subseafloor sedimentary metagenomes.</title>
        <authorList>
            <person name="Kawai M."/>
            <person name="Futagami T."/>
            <person name="Toyoda A."/>
            <person name="Takaki Y."/>
            <person name="Nishi S."/>
            <person name="Hori S."/>
            <person name="Arai W."/>
            <person name="Tsubouchi T."/>
            <person name="Morono Y."/>
            <person name="Uchiyama I."/>
            <person name="Ito T."/>
            <person name="Fujiyama A."/>
            <person name="Inagaki F."/>
            <person name="Takami H."/>
        </authorList>
    </citation>
    <scope>NUCLEOTIDE SEQUENCE</scope>
    <source>
        <strain evidence="2">Expedition CK06-06</strain>
    </source>
</reference>
<name>X1AXW5_9ZZZZ</name>
<organism evidence="2">
    <name type="scientific">marine sediment metagenome</name>
    <dbReference type="NCBI Taxonomy" id="412755"/>
    <lineage>
        <taxon>unclassified sequences</taxon>
        <taxon>metagenomes</taxon>
        <taxon>ecological metagenomes</taxon>
    </lineage>
</organism>
<dbReference type="Gene3D" id="1.10.443.10">
    <property type="entry name" value="Intergrase catalytic core"/>
    <property type="match status" value="1"/>
</dbReference>
<protein>
    <submittedName>
        <fullName evidence="2">Uncharacterized protein</fullName>
    </submittedName>
</protein>
<dbReference type="GO" id="GO:0015074">
    <property type="term" value="P:DNA integration"/>
    <property type="evidence" value="ECO:0007669"/>
    <property type="project" value="InterPro"/>
</dbReference>
<dbReference type="EMBL" id="BART01014346">
    <property type="protein sequence ID" value="GAG87620.1"/>
    <property type="molecule type" value="Genomic_DNA"/>
</dbReference>
<dbReference type="GO" id="GO:0006310">
    <property type="term" value="P:DNA recombination"/>
    <property type="evidence" value="ECO:0007669"/>
    <property type="project" value="UniProtKB-KW"/>
</dbReference>
<gene>
    <name evidence="2" type="ORF">S01H4_28688</name>
</gene>
<accession>X1AXW5</accession>
<proteinExistence type="predicted"/>
<dbReference type="InterPro" id="IPR011010">
    <property type="entry name" value="DNA_brk_join_enz"/>
</dbReference>
<comment type="caution">
    <text evidence="2">The sequence shown here is derived from an EMBL/GenBank/DDBJ whole genome shotgun (WGS) entry which is preliminary data.</text>
</comment>
<dbReference type="AlphaFoldDB" id="X1AXW5"/>
<evidence type="ECO:0000313" key="2">
    <source>
        <dbReference type="EMBL" id="GAG87620.1"/>
    </source>
</evidence>
<sequence length="79" mass="8460">LQSGVDITTIAAWLGHSQLTTTHGYIEIDLRMKQKAIAATAAIPEMAQGQYPEGQLLAWLAALGKPPRYVHASSMNAAN</sequence>
<evidence type="ECO:0000256" key="1">
    <source>
        <dbReference type="ARBA" id="ARBA00023172"/>
    </source>
</evidence>
<keyword evidence="1" id="KW-0233">DNA recombination</keyword>